<protein>
    <recommendedName>
        <fullName evidence="1">Methanolan biosynthesis EpsI domain-containing protein</fullName>
    </recommendedName>
</protein>
<dbReference type="InterPro" id="IPR014263">
    <property type="entry name" value="Methanolan_biosynth_EpsI"/>
</dbReference>
<sequence>MIHKYLPIILGFVVIIGVAIADGLRADRWGPGGELQEAADQLAAFPETLGTWESKSFEIPEDQLEVAGASGSISRHYRDRETGRVVTVMILCGRPGPIAVHPPTVCFTSSGLRLLAEPHNTIVATDGPNGPDEFLTADFAYPRDQFGPILRTYWGWFSEGVISAPSNPRIAFAPQPVLHKVYVTHDAVIGDKNSEQVGQSFMRVLLPALRETL</sequence>
<feature type="domain" description="Methanolan biosynthesis EpsI" evidence="1">
    <location>
        <begin position="36"/>
        <end position="120"/>
    </location>
</feature>
<dbReference type="KEGG" id="chya:V22_05240"/>
<name>A0A517T4L2_9PLAN</name>
<dbReference type="Proteomes" id="UP000319976">
    <property type="component" value="Chromosome"/>
</dbReference>
<dbReference type="OrthoDB" id="288208at2"/>
<accession>A0A517T4L2</accession>
<evidence type="ECO:0000259" key="1">
    <source>
        <dbReference type="Pfam" id="PF11984"/>
    </source>
</evidence>
<dbReference type="Pfam" id="PF11984">
    <property type="entry name" value="DUF3485"/>
    <property type="match status" value="1"/>
</dbReference>
<evidence type="ECO:0000313" key="3">
    <source>
        <dbReference type="Proteomes" id="UP000319976"/>
    </source>
</evidence>
<organism evidence="2 3">
    <name type="scientific">Calycomorphotria hydatis</name>
    <dbReference type="NCBI Taxonomy" id="2528027"/>
    <lineage>
        <taxon>Bacteria</taxon>
        <taxon>Pseudomonadati</taxon>
        <taxon>Planctomycetota</taxon>
        <taxon>Planctomycetia</taxon>
        <taxon>Planctomycetales</taxon>
        <taxon>Planctomycetaceae</taxon>
        <taxon>Calycomorphotria</taxon>
    </lineage>
</organism>
<keyword evidence="3" id="KW-1185">Reference proteome</keyword>
<reference evidence="2 3" key="1">
    <citation type="submission" date="2019-02" db="EMBL/GenBank/DDBJ databases">
        <title>Deep-cultivation of Planctomycetes and their phenomic and genomic characterization uncovers novel biology.</title>
        <authorList>
            <person name="Wiegand S."/>
            <person name="Jogler M."/>
            <person name="Boedeker C."/>
            <person name="Pinto D."/>
            <person name="Vollmers J."/>
            <person name="Rivas-Marin E."/>
            <person name="Kohn T."/>
            <person name="Peeters S.H."/>
            <person name="Heuer A."/>
            <person name="Rast P."/>
            <person name="Oberbeckmann S."/>
            <person name="Bunk B."/>
            <person name="Jeske O."/>
            <person name="Meyerdierks A."/>
            <person name="Storesund J.E."/>
            <person name="Kallscheuer N."/>
            <person name="Luecker S."/>
            <person name="Lage O.M."/>
            <person name="Pohl T."/>
            <person name="Merkel B.J."/>
            <person name="Hornburger P."/>
            <person name="Mueller R.-W."/>
            <person name="Bruemmer F."/>
            <person name="Labrenz M."/>
            <person name="Spormann A.M."/>
            <person name="Op den Camp H."/>
            <person name="Overmann J."/>
            <person name="Amann R."/>
            <person name="Jetten M.S.M."/>
            <person name="Mascher T."/>
            <person name="Medema M.H."/>
            <person name="Devos D.P."/>
            <person name="Kaster A.-K."/>
            <person name="Ovreas L."/>
            <person name="Rohde M."/>
            <person name="Galperin M.Y."/>
            <person name="Jogler C."/>
        </authorList>
    </citation>
    <scope>NUCLEOTIDE SEQUENCE [LARGE SCALE GENOMIC DNA]</scope>
    <source>
        <strain evidence="2 3">V22</strain>
    </source>
</reference>
<dbReference type="EMBL" id="CP036316">
    <property type="protein sequence ID" value="QDT63304.1"/>
    <property type="molecule type" value="Genomic_DNA"/>
</dbReference>
<gene>
    <name evidence="2" type="ORF">V22_05240</name>
</gene>
<proteinExistence type="predicted"/>
<dbReference type="RefSeq" id="WP_145259521.1">
    <property type="nucleotide sequence ID" value="NZ_CP036316.1"/>
</dbReference>
<dbReference type="AlphaFoldDB" id="A0A517T4L2"/>
<evidence type="ECO:0000313" key="2">
    <source>
        <dbReference type="EMBL" id="QDT63304.1"/>
    </source>
</evidence>